<evidence type="ECO:0000313" key="2">
    <source>
        <dbReference type="EMBL" id="GAA2666761.1"/>
    </source>
</evidence>
<feature type="compositionally biased region" description="Basic and acidic residues" evidence="1">
    <location>
        <begin position="81"/>
        <end position="90"/>
    </location>
</feature>
<evidence type="ECO:0000256" key="1">
    <source>
        <dbReference type="SAM" id="MobiDB-lite"/>
    </source>
</evidence>
<accession>A0ABN3S3S0</accession>
<comment type="caution">
    <text evidence="2">The sequence shown here is derived from an EMBL/GenBank/DDBJ whole genome shotgun (WGS) entry which is preliminary data.</text>
</comment>
<evidence type="ECO:0000313" key="3">
    <source>
        <dbReference type="Proteomes" id="UP001500994"/>
    </source>
</evidence>
<dbReference type="EMBL" id="BAAARK010000012">
    <property type="protein sequence ID" value="GAA2666761.1"/>
    <property type="molecule type" value="Genomic_DNA"/>
</dbReference>
<feature type="region of interest" description="Disordered" evidence="1">
    <location>
        <begin position="68"/>
        <end position="90"/>
    </location>
</feature>
<name>A0ABN3S3S0_9ACTN</name>
<sequence>MCGLGGRSVEFPGTVVHGFPGRFAHALPGFRHTKLPFLGSYGSGQSTARCPATIHTCALRTQHSEAVTECGEENPLPEGGLDARGHGGIE</sequence>
<reference evidence="2 3" key="1">
    <citation type="journal article" date="2019" name="Int. J. Syst. Evol. Microbiol.">
        <title>The Global Catalogue of Microorganisms (GCM) 10K type strain sequencing project: providing services to taxonomists for standard genome sequencing and annotation.</title>
        <authorList>
            <consortium name="The Broad Institute Genomics Platform"/>
            <consortium name="The Broad Institute Genome Sequencing Center for Infectious Disease"/>
            <person name="Wu L."/>
            <person name="Ma J."/>
        </authorList>
    </citation>
    <scope>NUCLEOTIDE SEQUENCE [LARGE SCALE GENOMIC DNA]</scope>
    <source>
        <strain evidence="2 3">JCM 16374</strain>
    </source>
</reference>
<dbReference type="Proteomes" id="UP001500994">
    <property type="component" value="Unassembled WGS sequence"/>
</dbReference>
<organism evidence="2 3">
    <name type="scientific">Streptomyces lunalinharesii</name>
    <dbReference type="NCBI Taxonomy" id="333384"/>
    <lineage>
        <taxon>Bacteria</taxon>
        <taxon>Bacillati</taxon>
        <taxon>Actinomycetota</taxon>
        <taxon>Actinomycetes</taxon>
        <taxon>Kitasatosporales</taxon>
        <taxon>Streptomycetaceae</taxon>
        <taxon>Streptomyces</taxon>
    </lineage>
</organism>
<protein>
    <submittedName>
        <fullName evidence="2">Uncharacterized protein</fullName>
    </submittedName>
</protein>
<proteinExistence type="predicted"/>
<gene>
    <name evidence="2" type="ORF">GCM10009864_40270</name>
</gene>
<keyword evidence="3" id="KW-1185">Reference proteome</keyword>